<reference evidence="1" key="1">
    <citation type="submission" date="2013-12" db="EMBL/GenBank/DDBJ databases">
        <authorList>
            <person name="Aslett M."/>
        </authorList>
    </citation>
    <scope>NUCLEOTIDE SEQUENCE [LARGE SCALE GENOMIC DNA]</scope>
    <source>
        <strain evidence="1">Lindley</strain>
    </source>
</reference>
<proteinExistence type="predicted"/>
<dbReference type="WBParaSite" id="GPLIN_000530200">
    <property type="protein sequence ID" value="GPLIN_000530200"/>
    <property type="gene ID" value="GPLIN_000530200"/>
</dbReference>
<organism evidence="1 2">
    <name type="scientific">Globodera pallida</name>
    <name type="common">Potato cyst nematode worm</name>
    <name type="synonym">Heterodera pallida</name>
    <dbReference type="NCBI Taxonomy" id="36090"/>
    <lineage>
        <taxon>Eukaryota</taxon>
        <taxon>Metazoa</taxon>
        <taxon>Ecdysozoa</taxon>
        <taxon>Nematoda</taxon>
        <taxon>Chromadorea</taxon>
        <taxon>Rhabditida</taxon>
        <taxon>Tylenchina</taxon>
        <taxon>Tylenchomorpha</taxon>
        <taxon>Tylenchoidea</taxon>
        <taxon>Heteroderidae</taxon>
        <taxon>Heteroderinae</taxon>
        <taxon>Globodera</taxon>
    </lineage>
</organism>
<dbReference type="Proteomes" id="UP000050741">
    <property type="component" value="Unassembled WGS sequence"/>
</dbReference>
<protein>
    <submittedName>
        <fullName evidence="2">Four-carbon acid sugar kinase family protein</fullName>
    </submittedName>
</protein>
<accession>A0A183BXG3</accession>
<reference evidence="1" key="2">
    <citation type="submission" date="2014-05" db="EMBL/GenBank/DDBJ databases">
        <title>The genome and life-stage specific transcriptomes of Globodera pallida elucidate key aspects of plant parasitism by a cyst nematode.</title>
        <authorList>
            <person name="Cotton J.A."/>
            <person name="Lilley C.J."/>
            <person name="Jones L.M."/>
            <person name="Kikuchi T."/>
            <person name="Reid A.J."/>
            <person name="Thorpe P."/>
            <person name="Tsai I.J."/>
            <person name="Beasley H."/>
            <person name="Blok V."/>
            <person name="Cock P.J.A."/>
            <person name="Van den Akker S.E."/>
            <person name="Holroyd N."/>
            <person name="Hunt M."/>
            <person name="Mantelin S."/>
            <person name="Naghra H."/>
            <person name="Pain A."/>
            <person name="Palomares-Rius J.E."/>
            <person name="Zarowiecki M."/>
            <person name="Berriman M."/>
            <person name="Jones J.T."/>
            <person name="Urwin P.E."/>
        </authorList>
    </citation>
    <scope>NUCLEOTIDE SEQUENCE [LARGE SCALE GENOMIC DNA]</scope>
    <source>
        <strain evidence="1">Lindley</strain>
    </source>
</reference>
<reference evidence="2" key="3">
    <citation type="submission" date="2016-06" db="UniProtKB">
        <authorList>
            <consortium name="WormBaseParasite"/>
        </authorList>
    </citation>
    <scope>IDENTIFICATION</scope>
</reference>
<evidence type="ECO:0000313" key="1">
    <source>
        <dbReference type="Proteomes" id="UP000050741"/>
    </source>
</evidence>
<dbReference type="AlphaFoldDB" id="A0A183BXG3"/>
<evidence type="ECO:0000313" key="2">
    <source>
        <dbReference type="WBParaSite" id="GPLIN_000530200"/>
    </source>
</evidence>
<name>A0A183BXG3_GLOPA</name>
<sequence>LKALDVLEGKTVDGVVEGKYAPNLVGEMAALCYNLNLFYKEKKSEAL</sequence>
<keyword evidence="1" id="KW-1185">Reference proteome</keyword>